<evidence type="ECO:0000256" key="2">
    <source>
        <dbReference type="ARBA" id="ARBA00023043"/>
    </source>
</evidence>
<accession>A0A0P7AAI2</accession>
<dbReference type="PANTHER" id="PTHR24198">
    <property type="entry name" value="ANKYRIN REPEAT AND PROTEIN KINASE DOMAIN-CONTAINING PROTEIN"/>
    <property type="match status" value="1"/>
</dbReference>
<evidence type="ECO:0000313" key="4">
    <source>
        <dbReference type="EMBL" id="KPM33975.1"/>
    </source>
</evidence>
<dbReference type="EMBL" id="LKCW01000442">
    <property type="protein sequence ID" value="KPM33975.1"/>
    <property type="molecule type" value="Genomic_DNA"/>
</dbReference>
<comment type="caution">
    <text evidence="4">The sequence shown here is derived from an EMBL/GenBank/DDBJ whole genome shotgun (WGS) entry which is preliminary data.</text>
</comment>
<dbReference type="InterPro" id="IPR002110">
    <property type="entry name" value="Ankyrin_rpt"/>
</dbReference>
<dbReference type="STRING" id="78410.A0A0P7AAI2"/>
<reference evidence="4 5" key="1">
    <citation type="submission" date="2015-09" db="EMBL/GenBank/DDBJ databases">
        <title>Draft genome of a European isolate of the apple canker pathogen Neonectria ditissima.</title>
        <authorList>
            <person name="Gomez-Cortecero A."/>
            <person name="Harrison R.J."/>
            <person name="Armitage A.D."/>
        </authorList>
    </citation>
    <scope>NUCLEOTIDE SEQUENCE [LARGE SCALE GENOMIC DNA]</scope>
    <source>
        <strain evidence="4 5">R09/05</strain>
    </source>
</reference>
<dbReference type="PROSITE" id="PS50297">
    <property type="entry name" value="ANK_REP_REGION"/>
    <property type="match status" value="1"/>
</dbReference>
<sequence>MDHVHETSRFVADNKSDLIREVLNAIWTEAAHFDHPRWSSSYRHESPFYLEYQRETIRLIREADNQILSGALGGKLLVHAARSMSLDTVKLLVESGAPIDYSTSSKHPLDIVGRLSPLCESVRSGSVNVLKYLIDKGANVNARFPKAGRSDVQLSALTEAVSAKNLEMVKVLLEAGSEVFDDQIVGREAIYQFAKRTSMAVYQLLQESLELGLASGAASNSTLLVEAAEMGNTSLSRFLMKHGIVRQEILEAGLCHAAEMGDVGAVRTLLHRGIDPNALRYRQTLLYKERTGDPIHGLYENANGDTDQESDKDLDNKVEYDHPLWLAFDR</sequence>
<dbReference type="SMART" id="SM00248">
    <property type="entry name" value="ANK"/>
    <property type="match status" value="5"/>
</dbReference>
<dbReference type="PANTHER" id="PTHR24198:SF165">
    <property type="entry name" value="ANKYRIN REPEAT-CONTAINING PROTEIN-RELATED"/>
    <property type="match status" value="1"/>
</dbReference>
<dbReference type="PROSITE" id="PS50088">
    <property type="entry name" value="ANK_REPEAT"/>
    <property type="match status" value="1"/>
</dbReference>
<feature type="repeat" description="ANK" evidence="3">
    <location>
        <begin position="113"/>
        <end position="145"/>
    </location>
</feature>
<keyword evidence="2 3" id="KW-0040">ANK repeat</keyword>
<organism evidence="4 5">
    <name type="scientific">Neonectria ditissima</name>
    <dbReference type="NCBI Taxonomy" id="78410"/>
    <lineage>
        <taxon>Eukaryota</taxon>
        <taxon>Fungi</taxon>
        <taxon>Dikarya</taxon>
        <taxon>Ascomycota</taxon>
        <taxon>Pezizomycotina</taxon>
        <taxon>Sordariomycetes</taxon>
        <taxon>Hypocreomycetidae</taxon>
        <taxon>Hypocreales</taxon>
        <taxon>Nectriaceae</taxon>
        <taxon>Neonectria</taxon>
    </lineage>
</organism>
<keyword evidence="1" id="KW-0677">Repeat</keyword>
<dbReference type="OrthoDB" id="7464126at2759"/>
<dbReference type="Gene3D" id="1.25.40.20">
    <property type="entry name" value="Ankyrin repeat-containing domain"/>
    <property type="match status" value="1"/>
</dbReference>
<proteinExistence type="predicted"/>
<gene>
    <name evidence="4" type="ORF">AK830_g12598</name>
</gene>
<evidence type="ECO:0000256" key="1">
    <source>
        <dbReference type="ARBA" id="ARBA00022737"/>
    </source>
</evidence>
<dbReference type="AlphaFoldDB" id="A0A0P7AAI2"/>
<name>A0A0P7AAI2_9HYPO</name>
<dbReference type="SUPFAM" id="SSF48403">
    <property type="entry name" value="Ankyrin repeat"/>
    <property type="match status" value="1"/>
</dbReference>
<dbReference type="Proteomes" id="UP000050424">
    <property type="component" value="Unassembled WGS sequence"/>
</dbReference>
<evidence type="ECO:0000313" key="5">
    <source>
        <dbReference type="Proteomes" id="UP000050424"/>
    </source>
</evidence>
<evidence type="ECO:0000256" key="3">
    <source>
        <dbReference type="PROSITE-ProRule" id="PRU00023"/>
    </source>
</evidence>
<protein>
    <submittedName>
        <fullName evidence="4">Uncharacterized protein</fullName>
    </submittedName>
</protein>
<keyword evidence="5" id="KW-1185">Reference proteome</keyword>
<dbReference type="Pfam" id="PF12796">
    <property type="entry name" value="Ank_2"/>
    <property type="match status" value="1"/>
</dbReference>
<dbReference type="InterPro" id="IPR036770">
    <property type="entry name" value="Ankyrin_rpt-contain_sf"/>
</dbReference>